<dbReference type="AlphaFoldDB" id="A0A9D4FXH3"/>
<dbReference type="Proteomes" id="UP000828390">
    <property type="component" value="Unassembled WGS sequence"/>
</dbReference>
<accession>A0A9D4FXH3</accession>
<gene>
    <name evidence="1" type="ORF">DPMN_133221</name>
</gene>
<dbReference type="SUPFAM" id="SSF63829">
    <property type="entry name" value="Calcium-dependent phosphotriesterase"/>
    <property type="match status" value="1"/>
</dbReference>
<reference evidence="1" key="2">
    <citation type="submission" date="2020-11" db="EMBL/GenBank/DDBJ databases">
        <authorList>
            <person name="McCartney M.A."/>
            <person name="Auch B."/>
            <person name="Kono T."/>
            <person name="Mallez S."/>
            <person name="Becker A."/>
            <person name="Gohl D.M."/>
            <person name="Silverstein K.A.T."/>
            <person name="Koren S."/>
            <person name="Bechman K.B."/>
            <person name="Herman A."/>
            <person name="Abrahante J.E."/>
            <person name="Garbe J."/>
        </authorList>
    </citation>
    <scope>NUCLEOTIDE SEQUENCE</scope>
    <source>
        <strain evidence="1">Duluth1</strain>
        <tissue evidence="1">Whole animal</tissue>
    </source>
</reference>
<proteinExistence type="predicted"/>
<evidence type="ECO:0000313" key="2">
    <source>
        <dbReference type="Proteomes" id="UP000828390"/>
    </source>
</evidence>
<keyword evidence="2" id="KW-1185">Reference proteome</keyword>
<evidence type="ECO:0000313" key="1">
    <source>
        <dbReference type="EMBL" id="KAH3804928.1"/>
    </source>
</evidence>
<organism evidence="1 2">
    <name type="scientific">Dreissena polymorpha</name>
    <name type="common">Zebra mussel</name>
    <name type="synonym">Mytilus polymorpha</name>
    <dbReference type="NCBI Taxonomy" id="45954"/>
    <lineage>
        <taxon>Eukaryota</taxon>
        <taxon>Metazoa</taxon>
        <taxon>Spiralia</taxon>
        <taxon>Lophotrochozoa</taxon>
        <taxon>Mollusca</taxon>
        <taxon>Bivalvia</taxon>
        <taxon>Autobranchia</taxon>
        <taxon>Heteroconchia</taxon>
        <taxon>Euheterodonta</taxon>
        <taxon>Imparidentia</taxon>
        <taxon>Neoheterodontei</taxon>
        <taxon>Myida</taxon>
        <taxon>Dreissenoidea</taxon>
        <taxon>Dreissenidae</taxon>
        <taxon>Dreissena</taxon>
    </lineage>
</organism>
<dbReference type="EMBL" id="JAIWYP010000006">
    <property type="protein sequence ID" value="KAH3804928.1"/>
    <property type="molecule type" value="Genomic_DNA"/>
</dbReference>
<protein>
    <submittedName>
        <fullName evidence="1">Uncharacterized protein</fullName>
    </submittedName>
</protein>
<dbReference type="Gene3D" id="2.120.10.30">
    <property type="entry name" value="TolB, C-terminal domain"/>
    <property type="match status" value="1"/>
</dbReference>
<comment type="caution">
    <text evidence="1">The sequence shown here is derived from an EMBL/GenBank/DDBJ whole genome shotgun (WGS) entry which is preliminary data.</text>
</comment>
<dbReference type="InterPro" id="IPR011042">
    <property type="entry name" value="6-blade_b-propeller_TolB-like"/>
</dbReference>
<reference evidence="1" key="1">
    <citation type="journal article" date="2019" name="bioRxiv">
        <title>The Genome of the Zebra Mussel, Dreissena polymorpha: A Resource for Invasive Species Research.</title>
        <authorList>
            <person name="McCartney M.A."/>
            <person name="Auch B."/>
            <person name="Kono T."/>
            <person name="Mallez S."/>
            <person name="Zhang Y."/>
            <person name="Obille A."/>
            <person name="Becker A."/>
            <person name="Abrahante J.E."/>
            <person name="Garbe J."/>
            <person name="Badalamenti J.P."/>
            <person name="Herman A."/>
            <person name="Mangelson H."/>
            <person name="Liachko I."/>
            <person name="Sullivan S."/>
            <person name="Sone E.D."/>
            <person name="Koren S."/>
            <person name="Silverstein K.A.T."/>
            <person name="Beckman K.B."/>
            <person name="Gohl D.M."/>
        </authorList>
    </citation>
    <scope>NUCLEOTIDE SEQUENCE</scope>
    <source>
        <strain evidence="1">Duluth1</strain>
        <tissue evidence="1">Whole animal</tissue>
    </source>
</reference>
<sequence length="383" mass="42066">MIHLLDAANNTLKKVQNIADKSLNEMQVYLKQCKKDLKSHTDKCKHELDDHTSKCTKAIDGHASKAVESTYEHSCKEMLLLGSEGAVESVETDTVDNGSCAASATSPQLKMELLLSTDLQKTGDEDQDPFLTGLDFLPDGKLVAINNRNMKCIIMDNRLQRLGTPYKFKSNPDDVACISQNKVAVTMSNKTICFLTVSPKYFISLTRHINSSSYVDSICMMNKSTMLGSCYHDVRPARMISIDGTESDFVKVVYEPKTYNIGGNKCTFVASKNTLVMTDRFAHTIFFFDVGTGVARIITNTTIQEPRGVCVGLGDTVLVSSMGTHSIVQLNVKGDLLSVYPVDIKNPFNLCTSTDGTRLAITNGGVRLKQLCLYTIQANAPQA</sequence>
<name>A0A9D4FXH3_DREPO</name>